<reference evidence="7" key="1">
    <citation type="submission" date="2017-09" db="EMBL/GenBank/DDBJ databases">
        <title>Depth-based differentiation of microbial function through sediment-hosted aquifers and enrichment of novel symbionts in the deep terrestrial subsurface.</title>
        <authorList>
            <person name="Probst A.J."/>
            <person name="Ladd B."/>
            <person name="Jarett J.K."/>
            <person name="Geller-Mcgrath D.E."/>
            <person name="Sieber C.M.K."/>
            <person name="Emerson J.B."/>
            <person name="Anantharaman K."/>
            <person name="Thomas B.C."/>
            <person name="Malmstrom R."/>
            <person name="Stieglmeier M."/>
            <person name="Klingl A."/>
            <person name="Woyke T."/>
            <person name="Ryan C.M."/>
            <person name="Banfield J.F."/>
        </authorList>
    </citation>
    <scope>NUCLEOTIDE SEQUENCE [LARGE SCALE GENOMIC DNA]</scope>
</reference>
<evidence type="ECO:0008006" key="8">
    <source>
        <dbReference type="Google" id="ProtNLM"/>
    </source>
</evidence>
<dbReference type="SUPFAM" id="SSF117074">
    <property type="entry name" value="Hypothetical protein PA1324"/>
    <property type="match status" value="2"/>
</dbReference>
<evidence type="ECO:0000313" key="6">
    <source>
        <dbReference type="EMBL" id="PIS05460.1"/>
    </source>
</evidence>
<feature type="compositionally biased region" description="Acidic residues" evidence="4">
    <location>
        <begin position="1017"/>
        <end position="1027"/>
    </location>
</feature>
<feature type="region of interest" description="Disordered" evidence="4">
    <location>
        <begin position="947"/>
        <end position="1041"/>
    </location>
</feature>
<dbReference type="Pfam" id="PF13948">
    <property type="entry name" value="DUF4215"/>
    <property type="match status" value="1"/>
</dbReference>
<keyword evidence="2" id="KW-0677">Repeat</keyword>
<sequence>MLEPYLIISLFIKLNNNYMGHRLRTFSRKVTPYLALFSILFNFHIYGASLTVATPALARVGGIDTECQANGFDFGIAKWEWDDDEYEHAEGDVSPYTTSVTGDDEEADWTASPAVDGVLVKRGGDTSVESGGTAGTVYENDHAISHITFCGNEQEDPVCGNDIQEEGEECDGEGGVSENQSCSGQCTLIDEPYCGDGEVNLEWEQCDDGNNENDDGCDAECQEEVDECEITELIENGGFEEPDVLHANLWNIYVTPLVPGWNIEWVSTVPASFGLESRPDDALLELHNSYWTPAEGDQYAELDTDWAGPDSGLDGEPASVDIYQDILTIPGEEYEVSYQFSPRPFIGAEDNILNVYVNGVLKDTVSAANVTGDTIWEERGFSFIADSLVSRVTFEDGGEHDSYGTLLDDVSVLGCEGEGPEPYCGDGIRQEGAEECDDGNNEDGDGCSAYCGIEQQFSCPFEEQEGRTIVDFGDAGLLSNQGLSEASAGPVAVDLPAGTYSVSLFSWDSYASRDTASVQPNESFKVVLENEGGVVAETNATTDLVDGVDAASNEEEVNSDLVLSEAVTSATALHAVYPDGSSTNSLRASCAAFDLVNDQGCEENCGGGEEGSTVAGYKYFDNDGDGVRDEGDDGIEDWKITLYRIGDLIETVEIDSTDPDGSDSVAALESGKIYILEANGTYIFGTNGFGNRYADVEWSSSDNQATWDENLNREGVDDALDVYVDQDDIYWGVFNLGHQYYAVYEGQDSSANLTISDWLETGQDKMDDNEGTLEVKIYEVAGMDMTLTDSDGLYSFGDVQAGHYLIIEELKGGWENTTAHYRYLEVGENESIEVLFGNWIENNAEEGNICGYKFFDLDGDGEWDEGEPGLEGWTIRAEDGDTFFDTQTNEDGRYCLNVGAGEWEVIEVVIDEGWVNTYPVASHEVNLGEGESEDNVNFGNRRTECADEADNDEDELTDSQDPACHTDGDTENEESYDPNLDDESNDPGETECNDGVDNDDDGDIDYHEDSDCNSYYDNDESGDEGEENGGGGGGGGGGAFTGLIIHTEQAGSDTVTATITWFTNKPATSRVVWDTVSHPDLELGSAPNYGYAASTPTTDTDPKVTYHTVVIEGLDSGTTYYFRPISAASPEVLGIELSITPGGTTPEGPTGSEEEPEGTGGPEVGSGAEASNAAGGTGGEVLGVEFEEELLAQADGDVEPTQDEVEEEASETEPVSDEVIEEVSATAATTASQGLPWCLILLVIVVVMVLALWYKHRNGDDKTKKKLAVVTVLSLVATIIFYLLGEPWCWLQLLVIVYLIYELTKKSDIDDSNKPTAETPVENLK</sequence>
<organism evidence="6 7">
    <name type="scientific">Candidatus Buchananbacteria bacterium CG10_big_fil_rev_8_21_14_0_10_42_9</name>
    <dbReference type="NCBI Taxonomy" id="1974526"/>
    <lineage>
        <taxon>Bacteria</taxon>
        <taxon>Candidatus Buchananiibacteriota</taxon>
    </lineage>
</organism>
<name>A0A2H0W494_9BACT</name>
<dbReference type="Gene3D" id="2.60.40.10">
    <property type="entry name" value="Immunoglobulins"/>
    <property type="match status" value="2"/>
</dbReference>
<dbReference type="InterPro" id="IPR011936">
    <property type="entry name" value="Myxo_disulph_rpt"/>
</dbReference>
<dbReference type="Gene3D" id="2.60.120.260">
    <property type="entry name" value="Galactose-binding domain-like"/>
    <property type="match status" value="1"/>
</dbReference>
<feature type="compositionally biased region" description="Low complexity" evidence="4">
    <location>
        <begin position="1140"/>
        <end position="1151"/>
    </location>
</feature>
<dbReference type="NCBIfam" id="TIGR02232">
    <property type="entry name" value="myxo_disulf_rpt"/>
    <property type="match status" value="2"/>
</dbReference>
<feature type="region of interest" description="Disordered" evidence="4">
    <location>
        <begin position="1137"/>
        <end position="1179"/>
    </location>
</feature>
<evidence type="ECO:0000256" key="2">
    <source>
        <dbReference type="ARBA" id="ARBA00022737"/>
    </source>
</evidence>
<accession>A0A2H0W494</accession>
<feature type="region of interest" description="Disordered" evidence="4">
    <location>
        <begin position="1194"/>
        <end position="1217"/>
    </location>
</feature>
<evidence type="ECO:0000256" key="3">
    <source>
        <dbReference type="ARBA" id="ARBA00023157"/>
    </source>
</evidence>
<gene>
    <name evidence="6" type="ORF">COT81_01005</name>
</gene>
<dbReference type="Gene3D" id="2.60.40.380">
    <property type="entry name" value="Purple acid phosphatase-like, N-terminal"/>
    <property type="match status" value="1"/>
</dbReference>
<feature type="transmembrane region" description="Helical" evidence="5">
    <location>
        <begin position="1266"/>
        <end position="1284"/>
    </location>
</feature>
<evidence type="ECO:0000313" key="7">
    <source>
        <dbReference type="Proteomes" id="UP000230935"/>
    </source>
</evidence>
<dbReference type="InterPro" id="IPR008963">
    <property type="entry name" value="Purple_acid_Pase-like_N"/>
</dbReference>
<proteinExistence type="predicted"/>
<feature type="compositionally biased region" description="Acidic residues" evidence="4">
    <location>
        <begin position="969"/>
        <end position="1003"/>
    </location>
</feature>
<protein>
    <recommendedName>
        <fullName evidence="8">SD-repeat containing protein B domain-containing protein</fullName>
    </recommendedName>
</protein>
<keyword evidence="5" id="KW-0472">Membrane</keyword>
<keyword evidence="3" id="KW-1015">Disulfide bond</keyword>
<dbReference type="GO" id="GO:0046872">
    <property type="term" value="F:metal ion binding"/>
    <property type="evidence" value="ECO:0007669"/>
    <property type="project" value="InterPro"/>
</dbReference>
<feature type="compositionally biased region" description="Low complexity" evidence="4">
    <location>
        <begin position="1165"/>
        <end position="1174"/>
    </location>
</feature>
<dbReference type="Proteomes" id="UP000230935">
    <property type="component" value="Unassembled WGS sequence"/>
</dbReference>
<dbReference type="EMBL" id="PEZZ01000006">
    <property type="protein sequence ID" value="PIS05460.1"/>
    <property type="molecule type" value="Genomic_DNA"/>
</dbReference>
<keyword evidence="5" id="KW-1133">Transmembrane helix</keyword>
<keyword evidence="1" id="KW-0732">Signal</keyword>
<feature type="compositionally biased region" description="Acidic residues" evidence="4">
    <location>
        <begin position="947"/>
        <end position="958"/>
    </location>
</feature>
<dbReference type="GO" id="GO:0003993">
    <property type="term" value="F:acid phosphatase activity"/>
    <property type="evidence" value="ECO:0007669"/>
    <property type="project" value="InterPro"/>
</dbReference>
<feature type="transmembrane region" description="Helical" evidence="5">
    <location>
        <begin position="1234"/>
        <end position="1254"/>
    </location>
</feature>
<feature type="compositionally biased region" description="Gly residues" evidence="4">
    <location>
        <begin position="1028"/>
        <end position="1040"/>
    </location>
</feature>
<comment type="caution">
    <text evidence="6">The sequence shown here is derived from an EMBL/GenBank/DDBJ whole genome shotgun (WGS) entry which is preliminary data.</text>
</comment>
<evidence type="ECO:0000256" key="5">
    <source>
        <dbReference type="SAM" id="Phobius"/>
    </source>
</evidence>
<evidence type="ECO:0000256" key="1">
    <source>
        <dbReference type="ARBA" id="ARBA00022729"/>
    </source>
</evidence>
<dbReference type="SUPFAM" id="SSF49363">
    <property type="entry name" value="Purple acid phosphatase, N-terminal domain"/>
    <property type="match status" value="1"/>
</dbReference>
<dbReference type="InterPro" id="IPR013783">
    <property type="entry name" value="Ig-like_fold"/>
</dbReference>
<evidence type="ECO:0000256" key="4">
    <source>
        <dbReference type="SAM" id="MobiDB-lite"/>
    </source>
</evidence>
<keyword evidence="5" id="KW-0812">Transmembrane</keyword>